<gene>
    <name evidence="2" type="ORF">C1O66_07195</name>
</gene>
<comment type="caution">
    <text evidence="2">The sequence shown here is derived from an EMBL/GenBank/DDBJ whole genome shotgun (WGS) entry which is preliminary data.</text>
</comment>
<dbReference type="EMBL" id="POSP01000003">
    <property type="protein sequence ID" value="PND37336.1"/>
    <property type="molecule type" value="Genomic_DNA"/>
</dbReference>
<sequence>MSQAPSCNPPHSSSVPIPAASQHTSPCQACGACCAFFRVSFYWAEAAELNARWVEPLTPHLSCMAGTNRKSPRCEALGGQVGQHVACSIYAQRPSPCHELQAGDEKCQRARAAHGLPPLA</sequence>
<reference evidence="2 3" key="1">
    <citation type="submission" date="2018-01" db="EMBL/GenBank/DDBJ databases">
        <title>Draft genome sequence of Paucibacter aquatile CR182 isolated from freshwater of the Nakdong River.</title>
        <authorList>
            <person name="Choi A."/>
            <person name="Chung E.J."/>
        </authorList>
    </citation>
    <scope>NUCLEOTIDE SEQUENCE [LARGE SCALE GENOMIC DNA]</scope>
    <source>
        <strain evidence="2 3">CR182</strain>
    </source>
</reference>
<dbReference type="InterPro" id="IPR005358">
    <property type="entry name" value="Puta_zinc/iron-chelating_dom"/>
</dbReference>
<organism evidence="2 3">
    <name type="scientific">Kinneretia aquatilis</name>
    <dbReference type="NCBI Taxonomy" id="2070761"/>
    <lineage>
        <taxon>Bacteria</taxon>
        <taxon>Pseudomonadati</taxon>
        <taxon>Pseudomonadota</taxon>
        <taxon>Betaproteobacteria</taxon>
        <taxon>Burkholderiales</taxon>
        <taxon>Sphaerotilaceae</taxon>
        <taxon>Roseateles</taxon>
    </lineage>
</organism>
<evidence type="ECO:0000313" key="2">
    <source>
        <dbReference type="EMBL" id="PND37336.1"/>
    </source>
</evidence>
<protein>
    <submittedName>
        <fullName evidence="2">Zinc/iron-chelating domain-containing protein</fullName>
    </submittedName>
</protein>
<accession>A0A2N8KV59</accession>
<evidence type="ECO:0000256" key="1">
    <source>
        <dbReference type="SAM" id="MobiDB-lite"/>
    </source>
</evidence>
<evidence type="ECO:0000313" key="3">
    <source>
        <dbReference type="Proteomes" id="UP000235916"/>
    </source>
</evidence>
<dbReference type="Pfam" id="PF03692">
    <property type="entry name" value="CxxCxxCC"/>
    <property type="match status" value="1"/>
</dbReference>
<dbReference type="AlphaFoldDB" id="A0A2N8KV59"/>
<dbReference type="Proteomes" id="UP000235916">
    <property type="component" value="Unassembled WGS sequence"/>
</dbReference>
<keyword evidence="3" id="KW-1185">Reference proteome</keyword>
<dbReference type="OrthoDB" id="196483at2"/>
<name>A0A2N8KV59_9BURK</name>
<dbReference type="RefSeq" id="WP_102767255.1">
    <property type="nucleotide sequence ID" value="NZ_CP124551.1"/>
</dbReference>
<proteinExistence type="predicted"/>
<feature type="region of interest" description="Disordered" evidence="1">
    <location>
        <begin position="1"/>
        <end position="25"/>
    </location>
</feature>